<evidence type="ECO:0000313" key="6">
    <source>
        <dbReference type="EMBL" id="TGA96914.1"/>
    </source>
</evidence>
<keyword evidence="3" id="KW-0238">DNA-binding</keyword>
<keyword evidence="4" id="KW-0804">Transcription</keyword>
<gene>
    <name evidence="6" type="ORF">E4665_13715</name>
</gene>
<protein>
    <submittedName>
        <fullName evidence="6">MerR family transcriptional regulator</fullName>
    </submittedName>
</protein>
<evidence type="ECO:0000313" key="7">
    <source>
        <dbReference type="Proteomes" id="UP000298347"/>
    </source>
</evidence>
<evidence type="ECO:0000256" key="3">
    <source>
        <dbReference type="ARBA" id="ARBA00023125"/>
    </source>
</evidence>
<dbReference type="RefSeq" id="WP_135349368.1">
    <property type="nucleotide sequence ID" value="NZ_SRJD01000018.1"/>
</dbReference>
<keyword evidence="7" id="KW-1185">Reference proteome</keyword>
<dbReference type="PANTHER" id="PTHR30204">
    <property type="entry name" value="REDOX-CYCLING DRUG-SENSING TRANSCRIPTIONAL ACTIVATOR SOXR"/>
    <property type="match status" value="1"/>
</dbReference>
<dbReference type="InterPro" id="IPR047057">
    <property type="entry name" value="MerR_fam"/>
</dbReference>
<organism evidence="6 7">
    <name type="scientific">Sporolactobacillus shoreae</name>
    <dbReference type="NCBI Taxonomy" id="1465501"/>
    <lineage>
        <taxon>Bacteria</taxon>
        <taxon>Bacillati</taxon>
        <taxon>Bacillota</taxon>
        <taxon>Bacilli</taxon>
        <taxon>Bacillales</taxon>
        <taxon>Sporolactobacillaceae</taxon>
        <taxon>Sporolactobacillus</taxon>
    </lineage>
</organism>
<sequence length="139" mass="16452">MYTIQEVSQKVHVSTYSIRYYDDHGLLPTVKRDENNSRVFDDVDIEWVEIVTCLRATGMPLAKIKHYIELCLEGDQTVPERYRIMVEQQRETMAQAEKIQAHLRLINKKVDHYANVLINNKPDTLMPNKHLEKIYTQDY</sequence>
<dbReference type="PANTHER" id="PTHR30204:SF69">
    <property type="entry name" value="MERR-FAMILY TRANSCRIPTIONAL REGULATOR"/>
    <property type="match status" value="1"/>
</dbReference>
<proteinExistence type="predicted"/>
<name>A0A4Z0GME2_9BACL</name>
<dbReference type="Pfam" id="PF13411">
    <property type="entry name" value="MerR_1"/>
    <property type="match status" value="1"/>
</dbReference>
<reference evidence="6 7" key="1">
    <citation type="journal article" date="2015" name="Int. J. Syst. Evol. Microbiol.">
        <title>Sporolactobacillus shoreae sp. nov. and Sporolactobacillus spathodeae sp. nov., two spore-forming lactic acid bacteria isolated from tree barks in Thailand.</title>
        <authorList>
            <person name="Thamacharoensuk T."/>
            <person name="Kitahara M."/>
            <person name="Ohkuma M."/>
            <person name="Thongchul N."/>
            <person name="Tanasupawat S."/>
        </authorList>
    </citation>
    <scope>NUCLEOTIDE SEQUENCE [LARGE SCALE GENOMIC DNA]</scope>
    <source>
        <strain evidence="6 7">BK92</strain>
    </source>
</reference>
<evidence type="ECO:0000256" key="4">
    <source>
        <dbReference type="ARBA" id="ARBA00023163"/>
    </source>
</evidence>
<dbReference type="AlphaFoldDB" id="A0A4Z0GME2"/>
<dbReference type="SUPFAM" id="SSF46955">
    <property type="entry name" value="Putative DNA-binding domain"/>
    <property type="match status" value="1"/>
</dbReference>
<accession>A0A4Z0GME2</accession>
<dbReference type="GO" id="GO:0003677">
    <property type="term" value="F:DNA binding"/>
    <property type="evidence" value="ECO:0007669"/>
    <property type="project" value="UniProtKB-KW"/>
</dbReference>
<feature type="domain" description="HTH merR-type" evidence="5">
    <location>
        <begin position="1"/>
        <end position="70"/>
    </location>
</feature>
<comment type="caution">
    <text evidence="6">The sequence shown here is derived from an EMBL/GenBank/DDBJ whole genome shotgun (WGS) entry which is preliminary data.</text>
</comment>
<dbReference type="Proteomes" id="UP000298347">
    <property type="component" value="Unassembled WGS sequence"/>
</dbReference>
<dbReference type="InterPro" id="IPR009061">
    <property type="entry name" value="DNA-bd_dom_put_sf"/>
</dbReference>
<keyword evidence="1" id="KW-0678">Repressor</keyword>
<dbReference type="GO" id="GO:0003700">
    <property type="term" value="F:DNA-binding transcription factor activity"/>
    <property type="evidence" value="ECO:0007669"/>
    <property type="project" value="InterPro"/>
</dbReference>
<dbReference type="CDD" id="cd01109">
    <property type="entry name" value="HTH_YyaN"/>
    <property type="match status" value="1"/>
</dbReference>
<dbReference type="InterPro" id="IPR000551">
    <property type="entry name" value="MerR-type_HTH_dom"/>
</dbReference>
<keyword evidence="2" id="KW-0805">Transcription regulation</keyword>
<dbReference type="Gene3D" id="1.10.1660.10">
    <property type="match status" value="1"/>
</dbReference>
<evidence type="ECO:0000256" key="1">
    <source>
        <dbReference type="ARBA" id="ARBA00022491"/>
    </source>
</evidence>
<evidence type="ECO:0000256" key="2">
    <source>
        <dbReference type="ARBA" id="ARBA00023015"/>
    </source>
</evidence>
<dbReference type="PROSITE" id="PS50937">
    <property type="entry name" value="HTH_MERR_2"/>
    <property type="match status" value="1"/>
</dbReference>
<dbReference type="SMART" id="SM00422">
    <property type="entry name" value="HTH_MERR"/>
    <property type="match status" value="1"/>
</dbReference>
<dbReference type="OrthoDB" id="9811174at2"/>
<dbReference type="EMBL" id="SRJD01000018">
    <property type="protein sequence ID" value="TGA96914.1"/>
    <property type="molecule type" value="Genomic_DNA"/>
</dbReference>
<evidence type="ECO:0000259" key="5">
    <source>
        <dbReference type="PROSITE" id="PS50937"/>
    </source>
</evidence>